<dbReference type="Proteomes" id="UP000538929">
    <property type="component" value="Unassembled WGS sequence"/>
</dbReference>
<dbReference type="AlphaFoldDB" id="A0A7W3TFC1"/>
<name>A0A7W3TFC1_9ACTN</name>
<gene>
    <name evidence="1" type="ORF">FNQ90_17105</name>
</gene>
<protein>
    <submittedName>
        <fullName evidence="1">Uncharacterized protein</fullName>
    </submittedName>
</protein>
<dbReference type="EMBL" id="VKHT01000602">
    <property type="protein sequence ID" value="MBB0245776.1"/>
    <property type="molecule type" value="Genomic_DNA"/>
</dbReference>
<organism evidence="1 2">
    <name type="scientific">Streptomyces alkaliphilus</name>
    <dbReference type="NCBI Taxonomy" id="1472722"/>
    <lineage>
        <taxon>Bacteria</taxon>
        <taxon>Bacillati</taxon>
        <taxon>Actinomycetota</taxon>
        <taxon>Actinomycetes</taxon>
        <taxon>Kitasatosporales</taxon>
        <taxon>Streptomycetaceae</taxon>
        <taxon>Streptomyces</taxon>
    </lineage>
</organism>
<evidence type="ECO:0000313" key="1">
    <source>
        <dbReference type="EMBL" id="MBB0245776.1"/>
    </source>
</evidence>
<comment type="caution">
    <text evidence="1">The sequence shown here is derived from an EMBL/GenBank/DDBJ whole genome shotgun (WGS) entry which is preliminary data.</text>
</comment>
<evidence type="ECO:0000313" key="2">
    <source>
        <dbReference type="Proteomes" id="UP000538929"/>
    </source>
</evidence>
<accession>A0A7W3TFC1</accession>
<sequence length="72" mass="7892">MIGRKPGPLLDGGPGPGWWQQGRCWLGCDRRNLPVQWIGPVEVGVTRADMYGCVDCLSRLRSLVAEETAGRP</sequence>
<keyword evidence="2" id="KW-1185">Reference proteome</keyword>
<reference evidence="2" key="1">
    <citation type="submission" date="2019-10" db="EMBL/GenBank/DDBJ databases">
        <title>Streptomyces sp. nov., a novel actinobacterium isolated from alkaline environment.</title>
        <authorList>
            <person name="Golinska P."/>
        </authorList>
    </citation>
    <scope>NUCLEOTIDE SEQUENCE [LARGE SCALE GENOMIC DNA]</scope>
    <source>
        <strain evidence="2">DSM 42118</strain>
    </source>
</reference>
<proteinExistence type="predicted"/>